<protein>
    <submittedName>
        <fullName evidence="6">Creatininase</fullName>
    </submittedName>
</protein>
<dbReference type="PANTHER" id="PTHR35005:SF1">
    <property type="entry name" value="2-AMINO-5-FORMYLAMINO-6-RIBOSYLAMINOPYRIMIDIN-4(3H)-ONE 5'-MONOPHOSPHATE DEFORMYLASE"/>
    <property type="match status" value="1"/>
</dbReference>
<name>A0A2W5PID2_VARPD</name>
<evidence type="ECO:0000256" key="3">
    <source>
        <dbReference type="ARBA" id="ARBA00022801"/>
    </source>
</evidence>
<dbReference type="InterPro" id="IPR003785">
    <property type="entry name" value="Creatininase/forma_Hydrolase"/>
</dbReference>
<reference evidence="6 7" key="1">
    <citation type="submission" date="2017-08" db="EMBL/GenBank/DDBJ databases">
        <title>Infants hospitalized years apart are colonized by the same room-sourced microbial strains.</title>
        <authorList>
            <person name="Brooks B."/>
            <person name="Olm M.R."/>
            <person name="Firek B.A."/>
            <person name="Baker R."/>
            <person name="Thomas B.C."/>
            <person name="Morowitz M.J."/>
            <person name="Banfield J.F."/>
        </authorList>
    </citation>
    <scope>NUCLEOTIDE SEQUENCE [LARGE SCALE GENOMIC DNA]</scope>
    <source>
        <strain evidence="6">S2_005_003_R2_41</strain>
    </source>
</reference>
<dbReference type="EMBL" id="QFPP01000552">
    <property type="protein sequence ID" value="PZQ64308.1"/>
    <property type="molecule type" value="Genomic_DNA"/>
</dbReference>
<accession>A0A2W5PID2</accession>
<dbReference type="Proteomes" id="UP000249135">
    <property type="component" value="Unassembled WGS sequence"/>
</dbReference>
<keyword evidence="4" id="KW-0862">Zinc</keyword>
<keyword evidence="3" id="KW-0378">Hydrolase</keyword>
<dbReference type="SUPFAM" id="SSF102215">
    <property type="entry name" value="Creatininase"/>
    <property type="match status" value="1"/>
</dbReference>
<dbReference type="Gene3D" id="3.40.50.10310">
    <property type="entry name" value="Creatininase"/>
    <property type="match status" value="1"/>
</dbReference>
<evidence type="ECO:0000313" key="6">
    <source>
        <dbReference type="EMBL" id="PZQ64308.1"/>
    </source>
</evidence>
<keyword evidence="2" id="KW-0479">Metal-binding</keyword>
<dbReference type="GO" id="GO:0009231">
    <property type="term" value="P:riboflavin biosynthetic process"/>
    <property type="evidence" value="ECO:0007669"/>
    <property type="project" value="TreeGrafter"/>
</dbReference>
<evidence type="ECO:0000256" key="2">
    <source>
        <dbReference type="ARBA" id="ARBA00022723"/>
    </source>
</evidence>
<dbReference type="AlphaFoldDB" id="A0A2W5PID2"/>
<dbReference type="GO" id="GO:0016811">
    <property type="term" value="F:hydrolase activity, acting on carbon-nitrogen (but not peptide) bonds, in linear amides"/>
    <property type="evidence" value="ECO:0007669"/>
    <property type="project" value="TreeGrafter"/>
</dbReference>
<dbReference type="PANTHER" id="PTHR35005">
    <property type="entry name" value="3-DEHYDRO-SCYLLO-INOSOSE HYDROLASE"/>
    <property type="match status" value="1"/>
</dbReference>
<sequence>MAAAAPSTPFRRFWAELGTRDFAALDPATAVAVLPLGATEQHGPHLPLGVDTLLADGIVRATLPLLPPELPALFLPTQPVGLSPEHARFPGTLTLSSETVLRLWKEIGAGVARAGLRKLVLFNAHGGHVGAMDIVARELRESHDLLVYSVSWFHLPLVDAGGQPLATERFDVHAGESETALMLALAPELVRADAAKDFRPSSEQRAREYPILGNGRSAKLGWAMQDYHPAGAAGNAAAATAEQGRAWLDAAARAFAALLAEVSRLPLSTLADDPVR</sequence>
<proteinExistence type="inferred from homology"/>
<evidence type="ECO:0000256" key="4">
    <source>
        <dbReference type="ARBA" id="ARBA00022833"/>
    </source>
</evidence>
<dbReference type="Pfam" id="PF02633">
    <property type="entry name" value="Creatininase"/>
    <property type="match status" value="1"/>
</dbReference>
<dbReference type="GO" id="GO:0046872">
    <property type="term" value="F:metal ion binding"/>
    <property type="evidence" value="ECO:0007669"/>
    <property type="project" value="UniProtKB-KW"/>
</dbReference>
<evidence type="ECO:0000256" key="1">
    <source>
        <dbReference type="ARBA" id="ARBA00001947"/>
    </source>
</evidence>
<comment type="similarity">
    <text evidence="5">Belongs to the creatininase superfamily.</text>
</comment>
<dbReference type="InterPro" id="IPR024087">
    <property type="entry name" value="Creatininase-like_sf"/>
</dbReference>
<organism evidence="6 7">
    <name type="scientific">Variovorax paradoxus</name>
    <dbReference type="NCBI Taxonomy" id="34073"/>
    <lineage>
        <taxon>Bacteria</taxon>
        <taxon>Pseudomonadati</taxon>
        <taxon>Pseudomonadota</taxon>
        <taxon>Betaproteobacteria</taxon>
        <taxon>Burkholderiales</taxon>
        <taxon>Comamonadaceae</taxon>
        <taxon>Variovorax</taxon>
    </lineage>
</organism>
<comment type="cofactor">
    <cofactor evidence="1">
        <name>Zn(2+)</name>
        <dbReference type="ChEBI" id="CHEBI:29105"/>
    </cofactor>
</comment>
<evidence type="ECO:0000256" key="5">
    <source>
        <dbReference type="ARBA" id="ARBA00024029"/>
    </source>
</evidence>
<gene>
    <name evidence="6" type="ORF">DI563_26855</name>
</gene>
<comment type="caution">
    <text evidence="6">The sequence shown here is derived from an EMBL/GenBank/DDBJ whole genome shotgun (WGS) entry which is preliminary data.</text>
</comment>
<evidence type="ECO:0000313" key="7">
    <source>
        <dbReference type="Proteomes" id="UP000249135"/>
    </source>
</evidence>